<name>A0AAD4C088_BOLED</name>
<sequence>MRQSEYEVCSFNSLRFSLIERFGDGCVPVSRAGVTESIVGELPLKQRPKRRAFAVFAICYLPSSQFDNVPRAHKFRHDTEIENAQISMKVVGRPDSRNSSKIAHTAREMAKKKLTRKGITSSNSFVHQRAQTFITKERCNNYYLDRSKKPIGRGIIPCRFMGRSFHVKPYMLKVTQLTLGSVFSRSSMPRVTWRTNKLMVDWLADEC</sequence>
<accession>A0AAD4C088</accession>
<reference evidence="1" key="1">
    <citation type="submission" date="2019-10" db="EMBL/GenBank/DDBJ databases">
        <authorList>
            <consortium name="DOE Joint Genome Institute"/>
            <person name="Kuo A."/>
            <person name="Miyauchi S."/>
            <person name="Kiss E."/>
            <person name="Drula E."/>
            <person name="Kohler A."/>
            <person name="Sanchez-Garcia M."/>
            <person name="Andreopoulos B."/>
            <person name="Barry K.W."/>
            <person name="Bonito G."/>
            <person name="Buee M."/>
            <person name="Carver A."/>
            <person name="Chen C."/>
            <person name="Cichocki N."/>
            <person name="Clum A."/>
            <person name="Culley D."/>
            <person name="Crous P.W."/>
            <person name="Fauchery L."/>
            <person name="Girlanda M."/>
            <person name="Hayes R."/>
            <person name="Keri Z."/>
            <person name="LaButti K."/>
            <person name="Lipzen A."/>
            <person name="Lombard V."/>
            <person name="Magnuson J."/>
            <person name="Maillard F."/>
            <person name="Morin E."/>
            <person name="Murat C."/>
            <person name="Nolan M."/>
            <person name="Ohm R."/>
            <person name="Pangilinan J."/>
            <person name="Pereira M."/>
            <person name="Perotto S."/>
            <person name="Peter M."/>
            <person name="Riley R."/>
            <person name="Sitrit Y."/>
            <person name="Stielow B."/>
            <person name="Szollosi G."/>
            <person name="Zifcakova L."/>
            <person name="Stursova M."/>
            <person name="Spatafora J.W."/>
            <person name="Tedersoo L."/>
            <person name="Vaario L.-M."/>
            <person name="Yamada A."/>
            <person name="Yan M."/>
            <person name="Wang P."/>
            <person name="Xu J."/>
            <person name="Bruns T."/>
            <person name="Baldrian P."/>
            <person name="Vilgalys R."/>
            <person name="Henrissat B."/>
            <person name="Grigoriev I.V."/>
            <person name="Hibbett D."/>
            <person name="Nagy L.G."/>
            <person name="Martin F.M."/>
        </authorList>
    </citation>
    <scope>NUCLEOTIDE SEQUENCE</scope>
    <source>
        <strain evidence="1">BED1</strain>
    </source>
</reference>
<dbReference type="EMBL" id="WHUW01000006">
    <property type="protein sequence ID" value="KAF8444922.1"/>
    <property type="molecule type" value="Genomic_DNA"/>
</dbReference>
<dbReference type="AlphaFoldDB" id="A0AAD4C088"/>
<reference evidence="1" key="2">
    <citation type="journal article" date="2020" name="Nat. Commun.">
        <title>Large-scale genome sequencing of mycorrhizal fungi provides insights into the early evolution of symbiotic traits.</title>
        <authorList>
            <person name="Miyauchi S."/>
            <person name="Kiss E."/>
            <person name="Kuo A."/>
            <person name="Drula E."/>
            <person name="Kohler A."/>
            <person name="Sanchez-Garcia M."/>
            <person name="Morin E."/>
            <person name="Andreopoulos B."/>
            <person name="Barry K.W."/>
            <person name="Bonito G."/>
            <person name="Buee M."/>
            <person name="Carver A."/>
            <person name="Chen C."/>
            <person name="Cichocki N."/>
            <person name="Clum A."/>
            <person name="Culley D."/>
            <person name="Crous P.W."/>
            <person name="Fauchery L."/>
            <person name="Girlanda M."/>
            <person name="Hayes R.D."/>
            <person name="Keri Z."/>
            <person name="LaButti K."/>
            <person name="Lipzen A."/>
            <person name="Lombard V."/>
            <person name="Magnuson J."/>
            <person name="Maillard F."/>
            <person name="Murat C."/>
            <person name="Nolan M."/>
            <person name="Ohm R.A."/>
            <person name="Pangilinan J."/>
            <person name="Pereira M.F."/>
            <person name="Perotto S."/>
            <person name="Peter M."/>
            <person name="Pfister S."/>
            <person name="Riley R."/>
            <person name="Sitrit Y."/>
            <person name="Stielow J.B."/>
            <person name="Szollosi G."/>
            <person name="Zifcakova L."/>
            <person name="Stursova M."/>
            <person name="Spatafora J.W."/>
            <person name="Tedersoo L."/>
            <person name="Vaario L.M."/>
            <person name="Yamada A."/>
            <person name="Yan M."/>
            <person name="Wang P."/>
            <person name="Xu J."/>
            <person name="Bruns T."/>
            <person name="Baldrian P."/>
            <person name="Vilgalys R."/>
            <person name="Dunand C."/>
            <person name="Henrissat B."/>
            <person name="Grigoriev I.V."/>
            <person name="Hibbett D."/>
            <person name="Nagy L.G."/>
            <person name="Martin F.M."/>
        </authorList>
    </citation>
    <scope>NUCLEOTIDE SEQUENCE</scope>
    <source>
        <strain evidence="1">BED1</strain>
    </source>
</reference>
<gene>
    <name evidence="1" type="ORF">L210DRAFT_3053946</name>
</gene>
<comment type="caution">
    <text evidence="1">The sequence shown here is derived from an EMBL/GenBank/DDBJ whole genome shotgun (WGS) entry which is preliminary data.</text>
</comment>
<evidence type="ECO:0000313" key="2">
    <source>
        <dbReference type="Proteomes" id="UP001194468"/>
    </source>
</evidence>
<proteinExistence type="predicted"/>
<dbReference type="Proteomes" id="UP001194468">
    <property type="component" value="Unassembled WGS sequence"/>
</dbReference>
<evidence type="ECO:0000313" key="1">
    <source>
        <dbReference type="EMBL" id="KAF8444922.1"/>
    </source>
</evidence>
<protein>
    <submittedName>
        <fullName evidence="1">Uncharacterized protein</fullName>
    </submittedName>
</protein>
<keyword evidence="2" id="KW-1185">Reference proteome</keyword>
<organism evidence="1 2">
    <name type="scientific">Boletus edulis BED1</name>
    <dbReference type="NCBI Taxonomy" id="1328754"/>
    <lineage>
        <taxon>Eukaryota</taxon>
        <taxon>Fungi</taxon>
        <taxon>Dikarya</taxon>
        <taxon>Basidiomycota</taxon>
        <taxon>Agaricomycotina</taxon>
        <taxon>Agaricomycetes</taxon>
        <taxon>Agaricomycetidae</taxon>
        <taxon>Boletales</taxon>
        <taxon>Boletineae</taxon>
        <taxon>Boletaceae</taxon>
        <taxon>Boletoideae</taxon>
        <taxon>Boletus</taxon>
    </lineage>
</organism>